<accession>A0AA35LDD6</accession>
<organism evidence="2 3">
    <name type="scientific">Podarcis lilfordi</name>
    <name type="common">Lilford's wall lizard</name>
    <dbReference type="NCBI Taxonomy" id="74358"/>
    <lineage>
        <taxon>Eukaryota</taxon>
        <taxon>Metazoa</taxon>
        <taxon>Chordata</taxon>
        <taxon>Craniata</taxon>
        <taxon>Vertebrata</taxon>
        <taxon>Euteleostomi</taxon>
        <taxon>Lepidosauria</taxon>
        <taxon>Squamata</taxon>
        <taxon>Bifurcata</taxon>
        <taxon>Unidentata</taxon>
        <taxon>Episquamata</taxon>
        <taxon>Laterata</taxon>
        <taxon>Lacertibaenia</taxon>
        <taxon>Lacertidae</taxon>
        <taxon>Podarcis</taxon>
    </lineage>
</organism>
<protein>
    <submittedName>
        <fullName evidence="2">Uncharacterized protein</fullName>
    </submittedName>
</protein>
<reference evidence="2" key="1">
    <citation type="submission" date="2022-12" db="EMBL/GenBank/DDBJ databases">
        <authorList>
            <person name="Alioto T."/>
            <person name="Alioto T."/>
            <person name="Gomez Garrido J."/>
        </authorList>
    </citation>
    <scope>NUCLEOTIDE SEQUENCE</scope>
</reference>
<sequence length="85" mass="8758">MRLAAARPRPELGLAEAKRSGGGCGGDSPKPVGSARSLFLPVFVKGAPGGLEEKPRAFWAGGGGGRWGPLLLPPRAPPLQQKCPF</sequence>
<evidence type="ECO:0000256" key="1">
    <source>
        <dbReference type="SAM" id="MobiDB-lite"/>
    </source>
</evidence>
<feature type="region of interest" description="Disordered" evidence="1">
    <location>
        <begin position="1"/>
        <end position="31"/>
    </location>
</feature>
<evidence type="ECO:0000313" key="3">
    <source>
        <dbReference type="Proteomes" id="UP001178461"/>
    </source>
</evidence>
<dbReference type="EMBL" id="OX395140">
    <property type="protein sequence ID" value="CAI5794295.1"/>
    <property type="molecule type" value="Genomic_DNA"/>
</dbReference>
<keyword evidence="3" id="KW-1185">Reference proteome</keyword>
<evidence type="ECO:0000313" key="2">
    <source>
        <dbReference type="EMBL" id="CAI5794295.1"/>
    </source>
</evidence>
<gene>
    <name evidence="2" type="ORF">PODLI_1B022692</name>
</gene>
<dbReference type="Proteomes" id="UP001178461">
    <property type="component" value="Chromosome Z"/>
</dbReference>
<proteinExistence type="predicted"/>
<dbReference type="AlphaFoldDB" id="A0AA35LDD6"/>
<name>A0AA35LDD6_9SAUR</name>